<dbReference type="AlphaFoldDB" id="A0A2T5P590"/>
<feature type="transmembrane region" description="Helical" evidence="1">
    <location>
        <begin position="421"/>
        <end position="443"/>
    </location>
</feature>
<evidence type="ECO:0008006" key="4">
    <source>
        <dbReference type="Google" id="ProtNLM"/>
    </source>
</evidence>
<feature type="transmembrane region" description="Helical" evidence="1">
    <location>
        <begin position="746"/>
        <end position="768"/>
    </location>
</feature>
<feature type="transmembrane region" description="Helical" evidence="1">
    <location>
        <begin position="690"/>
        <end position="709"/>
    </location>
</feature>
<feature type="transmembrane region" description="Helical" evidence="1">
    <location>
        <begin position="307"/>
        <end position="327"/>
    </location>
</feature>
<dbReference type="OrthoDB" id="9780358at2"/>
<feature type="transmembrane region" description="Helical" evidence="1">
    <location>
        <begin position="257"/>
        <end position="274"/>
    </location>
</feature>
<proteinExistence type="predicted"/>
<dbReference type="PANTHER" id="PTHR33406">
    <property type="entry name" value="MEMBRANE PROTEIN MJ1562-RELATED"/>
    <property type="match status" value="1"/>
</dbReference>
<feature type="transmembrane region" description="Helical" evidence="1">
    <location>
        <begin position="667"/>
        <end position="684"/>
    </location>
</feature>
<dbReference type="Gene3D" id="1.20.1640.10">
    <property type="entry name" value="Multidrug efflux transporter AcrB transmembrane domain"/>
    <property type="match status" value="2"/>
</dbReference>
<evidence type="ECO:0000313" key="2">
    <source>
        <dbReference type="EMBL" id="PTU72892.1"/>
    </source>
</evidence>
<organism evidence="2 3">
    <name type="scientific">Pseudomonas mangrovi</name>
    <dbReference type="NCBI Taxonomy" id="2161748"/>
    <lineage>
        <taxon>Bacteria</taxon>
        <taxon>Pseudomonadati</taxon>
        <taxon>Pseudomonadota</taxon>
        <taxon>Gammaproteobacteria</taxon>
        <taxon>Pseudomonadales</taxon>
        <taxon>Pseudomonadaceae</taxon>
        <taxon>Pseudomonas</taxon>
    </lineage>
</organism>
<evidence type="ECO:0000256" key="1">
    <source>
        <dbReference type="SAM" id="Phobius"/>
    </source>
</evidence>
<feature type="transmembrane region" description="Helical" evidence="1">
    <location>
        <begin position="642"/>
        <end position="660"/>
    </location>
</feature>
<dbReference type="EMBL" id="QASN01000021">
    <property type="protein sequence ID" value="PTU72892.1"/>
    <property type="molecule type" value="Genomic_DNA"/>
</dbReference>
<name>A0A2T5P590_9PSED</name>
<evidence type="ECO:0000313" key="3">
    <source>
        <dbReference type="Proteomes" id="UP000244064"/>
    </source>
</evidence>
<keyword evidence="1" id="KW-1133">Transmembrane helix</keyword>
<dbReference type="Proteomes" id="UP000244064">
    <property type="component" value="Unassembled WGS sequence"/>
</dbReference>
<feature type="transmembrane region" description="Helical" evidence="1">
    <location>
        <begin position="374"/>
        <end position="393"/>
    </location>
</feature>
<dbReference type="SUPFAM" id="SSF82866">
    <property type="entry name" value="Multidrug efflux transporter AcrB transmembrane domain"/>
    <property type="match status" value="2"/>
</dbReference>
<feature type="transmembrane region" description="Helical" evidence="1">
    <location>
        <begin position="348"/>
        <end position="368"/>
    </location>
</feature>
<keyword evidence="1" id="KW-0472">Membrane</keyword>
<dbReference type="GO" id="GO:0005886">
    <property type="term" value="C:plasma membrane"/>
    <property type="evidence" value="ECO:0007669"/>
    <property type="project" value="TreeGrafter"/>
</dbReference>
<gene>
    <name evidence="2" type="ORF">DBO85_16665</name>
</gene>
<sequence length="776" mass="83250">MSSRTEHLPTWWTASFLAALLGLLLLTAWQWRDGAPISANLLELLPGHSSDALQEQAEQRMQEPLNRDLALLVWHPQNQQTLALTAALAAELEGSGLYERVQWQLQPDLAAVREQLLAGRLALLGDAEREQLLAQPQVFVEARVQALFDPFSGSPLVPLAQDWFGLAQAIQNHPPQRARIRIDDSGALRIEHQGRDWTLLRARSSASAFDQQQPLLVAAQIAAARSRIEAAGGELLATGGLLYAAHGQQQARQESSLIGGISLLAGIALLLALFRSLRVLAAVLPVLVGVLSGAAACVVLFGQIHVLTLVLGASLIGVTLDFPLHYLSKSWGLQPWRATGALRRVLPGLSLALATNLIGYLALAFTPFPALTQVAIFSAAGLLGAFFCTLCLVPRLLNAPLRPWPAAVGFAERWLAGRERLLGRIGTPWLLGALLLFCTGGVLQLNFKDDLRQWIAAAPDLQHQAEQIGEIVGYQPTSQFLLVRAADEEALLGLERQVRDTLDQLVAEQRLGGYQALSQLLASPERQKELAAGLSRLAQHTDALLALGVEQHALEAEIAQLQALPVVDIEQALAGPLGEAWRPLWLGSDAQRGVASIVSLQGRIDSPALEQLAAGHEGVQLVDRPAQLNRLFAQTQIEAAELKLIACVLILALLWLPFGLRGALRCLSIPLLAALAALASLGWLGQPLTLFALFGLLLVTAIGVDYAILMRESIAGRAVSLLGTLLAAITTWLSFGLLALSQTPAVSSFGLAVSLGLLFSFLLAPWAASRQEAPSC</sequence>
<reference evidence="2 3" key="1">
    <citation type="submission" date="2018-04" db="EMBL/GenBank/DDBJ databases">
        <title>Pseudomonas sp. nov., isolated from mangrove soil.</title>
        <authorList>
            <person name="Chen C."/>
        </authorList>
    </citation>
    <scope>NUCLEOTIDE SEQUENCE [LARGE SCALE GENOMIC DNA]</scope>
    <source>
        <strain evidence="2 3">TC-11</strain>
    </source>
</reference>
<dbReference type="PANTHER" id="PTHR33406:SF13">
    <property type="entry name" value="MEMBRANE PROTEIN YDFJ"/>
    <property type="match status" value="1"/>
</dbReference>
<dbReference type="InterPro" id="IPR050545">
    <property type="entry name" value="Mycobact_MmpL"/>
</dbReference>
<feature type="transmembrane region" description="Helical" evidence="1">
    <location>
        <begin position="279"/>
        <end position="301"/>
    </location>
</feature>
<accession>A0A2T5P590</accession>
<feature type="transmembrane region" description="Helical" evidence="1">
    <location>
        <begin position="721"/>
        <end position="740"/>
    </location>
</feature>
<keyword evidence="3" id="KW-1185">Reference proteome</keyword>
<protein>
    <recommendedName>
        <fullName evidence="4">Membrane transport protein MMPL domain-containing protein</fullName>
    </recommendedName>
</protein>
<comment type="caution">
    <text evidence="2">The sequence shown here is derived from an EMBL/GenBank/DDBJ whole genome shotgun (WGS) entry which is preliminary data.</text>
</comment>
<keyword evidence="1" id="KW-0812">Transmembrane</keyword>
<dbReference type="RefSeq" id="WP_108108538.1">
    <property type="nucleotide sequence ID" value="NZ_QASN01000021.1"/>
</dbReference>